<dbReference type="EMBL" id="VICG01000012">
    <property type="protein sequence ID" value="KAA8566458.1"/>
    <property type="molecule type" value="Genomic_DNA"/>
</dbReference>
<gene>
    <name evidence="2" type="ORF">EYC84_009021</name>
</gene>
<comment type="caution">
    <text evidence="2">The sequence shown here is derived from an EMBL/GenBank/DDBJ whole genome shotgun (WGS) entry which is preliminary data.</text>
</comment>
<feature type="compositionally biased region" description="Polar residues" evidence="1">
    <location>
        <begin position="1"/>
        <end position="12"/>
    </location>
</feature>
<feature type="compositionally biased region" description="Basic residues" evidence="1">
    <location>
        <begin position="80"/>
        <end position="102"/>
    </location>
</feature>
<accession>A0A5M9JA40</accession>
<dbReference type="Proteomes" id="UP000322873">
    <property type="component" value="Unassembled WGS sequence"/>
</dbReference>
<name>A0A5M9JA40_MONFR</name>
<organism evidence="2 3">
    <name type="scientific">Monilinia fructicola</name>
    <name type="common">Brown rot fungus</name>
    <name type="synonym">Ciboria fructicola</name>
    <dbReference type="NCBI Taxonomy" id="38448"/>
    <lineage>
        <taxon>Eukaryota</taxon>
        <taxon>Fungi</taxon>
        <taxon>Dikarya</taxon>
        <taxon>Ascomycota</taxon>
        <taxon>Pezizomycotina</taxon>
        <taxon>Leotiomycetes</taxon>
        <taxon>Helotiales</taxon>
        <taxon>Sclerotiniaceae</taxon>
        <taxon>Monilinia</taxon>
    </lineage>
</organism>
<protein>
    <submittedName>
        <fullName evidence="2">Uncharacterized protein</fullName>
    </submittedName>
</protein>
<evidence type="ECO:0000313" key="2">
    <source>
        <dbReference type="EMBL" id="KAA8566458.1"/>
    </source>
</evidence>
<reference evidence="2 3" key="1">
    <citation type="submission" date="2019-06" db="EMBL/GenBank/DDBJ databases">
        <title>Genome Sequence of the Brown Rot Fungal Pathogen Monilinia fructicola.</title>
        <authorList>
            <person name="De Miccolis Angelini R.M."/>
            <person name="Landi L."/>
            <person name="Abate D."/>
            <person name="Pollastro S."/>
            <person name="Romanazzi G."/>
            <person name="Faretra F."/>
        </authorList>
    </citation>
    <scope>NUCLEOTIDE SEQUENCE [LARGE SCALE GENOMIC DNA]</scope>
    <source>
        <strain evidence="2 3">Mfrc123</strain>
    </source>
</reference>
<feature type="compositionally biased region" description="Basic residues" evidence="1">
    <location>
        <begin position="131"/>
        <end position="141"/>
    </location>
</feature>
<feature type="region of interest" description="Disordered" evidence="1">
    <location>
        <begin position="78"/>
        <end position="105"/>
    </location>
</feature>
<proteinExistence type="predicted"/>
<dbReference type="AlphaFoldDB" id="A0A5M9JA40"/>
<feature type="compositionally biased region" description="Low complexity" evidence="1">
    <location>
        <begin position="142"/>
        <end position="156"/>
    </location>
</feature>
<evidence type="ECO:0000313" key="3">
    <source>
        <dbReference type="Proteomes" id="UP000322873"/>
    </source>
</evidence>
<evidence type="ECO:0000256" key="1">
    <source>
        <dbReference type="SAM" id="MobiDB-lite"/>
    </source>
</evidence>
<feature type="compositionally biased region" description="Basic and acidic residues" evidence="1">
    <location>
        <begin position="19"/>
        <end position="28"/>
    </location>
</feature>
<keyword evidence="3" id="KW-1185">Reference proteome</keyword>
<sequence>MQASKQASNTSHCAPIVHPTKEEHKDSHITLPRPPKVSPAIMEPQARSTILSAVRYSLSPTPQVTATHLSSYPRIIHPFPLKRKSKKASKKRREKEQKHSKRGITSIKTCNPKANHLNYKMFEKKKKRLRKIPFRLTKKKSNSSQSKPNSQGSNKKITTHSVGILNPYSSSITMMRNAFSFLSFPCLAFLPIPFHAISIIQSHPLGNTVSEVISRQRDPCHIYIIVIMYLHRSSYNEICASFIL</sequence>
<feature type="region of interest" description="Disordered" evidence="1">
    <location>
        <begin position="131"/>
        <end position="157"/>
    </location>
</feature>
<feature type="region of interest" description="Disordered" evidence="1">
    <location>
        <begin position="1"/>
        <end position="40"/>
    </location>
</feature>